<accession>A0ABS3W778</accession>
<dbReference type="RefSeq" id="WP_208847098.1">
    <property type="nucleotide sequence ID" value="NZ_JAGGDJ010000003.1"/>
</dbReference>
<evidence type="ECO:0000313" key="1">
    <source>
        <dbReference type="EMBL" id="MBO7744153.1"/>
    </source>
</evidence>
<organism evidence="1 2">
    <name type="scientific">Paenibacillus artemisiicola</name>
    <dbReference type="NCBI Taxonomy" id="1172618"/>
    <lineage>
        <taxon>Bacteria</taxon>
        <taxon>Bacillati</taxon>
        <taxon>Bacillota</taxon>
        <taxon>Bacilli</taxon>
        <taxon>Bacillales</taxon>
        <taxon>Paenibacillaceae</taxon>
        <taxon>Paenibacillus</taxon>
    </lineage>
</organism>
<gene>
    <name evidence="1" type="ORF">I8J29_08110</name>
</gene>
<dbReference type="Proteomes" id="UP000670947">
    <property type="component" value="Unassembled WGS sequence"/>
</dbReference>
<sequence length="54" mass="6447">MRTIYENYRGFTIFKQTNNYNAVKNSTDDNPNEIVFCHRQLGEVLNTVDKYIEE</sequence>
<keyword evidence="2" id="KW-1185">Reference proteome</keyword>
<evidence type="ECO:0000313" key="2">
    <source>
        <dbReference type="Proteomes" id="UP000670947"/>
    </source>
</evidence>
<reference evidence="1 2" key="1">
    <citation type="submission" date="2021-03" db="EMBL/GenBank/DDBJ databases">
        <title>Paenibacillus artemisicola MWE-103 whole genome sequence.</title>
        <authorList>
            <person name="Ham Y.J."/>
        </authorList>
    </citation>
    <scope>NUCLEOTIDE SEQUENCE [LARGE SCALE GENOMIC DNA]</scope>
    <source>
        <strain evidence="1 2">MWE-103</strain>
    </source>
</reference>
<protein>
    <submittedName>
        <fullName evidence="1">Uncharacterized protein</fullName>
    </submittedName>
</protein>
<proteinExistence type="predicted"/>
<dbReference type="EMBL" id="JAGGDJ010000003">
    <property type="protein sequence ID" value="MBO7744153.1"/>
    <property type="molecule type" value="Genomic_DNA"/>
</dbReference>
<name>A0ABS3W778_9BACL</name>
<comment type="caution">
    <text evidence="1">The sequence shown here is derived from an EMBL/GenBank/DDBJ whole genome shotgun (WGS) entry which is preliminary data.</text>
</comment>